<sequence>MGPSASPHHLYICVACPTMIKKENNWKALITALVYSLRMRRGMKGGLVYCSGVHGYPPEYMRIYQLTHYSDYEILLENSVVSPYVRSANGVDVGLPLNILAWDPAAPLHFESGIWKLDVNKLSRISAWRYDVSKATCSPISATEQFLDAVQPYEVQPGLSPDYRTLRIDAATLSQALEPSQILPSHFPPNFIPTGLAVCVTQGWIGCLRGLTPRLYTQGDETRVIWEAESIAGRNCDWMECERPSPDQLTLLPPYQSEAYAPRLYLRGWSFGTQVYREIVEVHPSDVIDKDPIQRFFVPLRPT</sequence>
<dbReference type="HOGENOM" id="CLU_918791_0_0_1"/>
<protein>
    <submittedName>
        <fullName evidence="1">Uncharacterized protein</fullName>
    </submittedName>
</protein>
<reference evidence="2" key="2">
    <citation type="submission" date="2015-01" db="EMBL/GenBank/DDBJ databases">
        <title>Evolutionary Origins and Diversification of the Mycorrhizal Mutualists.</title>
        <authorList>
            <consortium name="DOE Joint Genome Institute"/>
            <consortium name="Mycorrhizal Genomics Consortium"/>
            <person name="Kohler A."/>
            <person name="Kuo A."/>
            <person name="Nagy L.G."/>
            <person name="Floudas D."/>
            <person name="Copeland A."/>
            <person name="Barry K.W."/>
            <person name="Cichocki N."/>
            <person name="Veneault-Fourrey C."/>
            <person name="LaButti K."/>
            <person name="Lindquist E.A."/>
            <person name="Lipzen A."/>
            <person name="Lundell T."/>
            <person name="Morin E."/>
            <person name="Murat C."/>
            <person name="Riley R."/>
            <person name="Ohm R."/>
            <person name="Sun H."/>
            <person name="Tunlid A."/>
            <person name="Henrissat B."/>
            <person name="Grigoriev I.V."/>
            <person name="Hibbett D.S."/>
            <person name="Martin F."/>
        </authorList>
    </citation>
    <scope>NUCLEOTIDE SEQUENCE [LARGE SCALE GENOMIC DNA]</scope>
    <source>
        <strain evidence="2">MAFF 305830</strain>
    </source>
</reference>
<dbReference type="EMBL" id="KN824316">
    <property type="protein sequence ID" value="KIM25172.1"/>
    <property type="molecule type" value="Genomic_DNA"/>
</dbReference>
<reference evidence="1 2" key="1">
    <citation type="submission" date="2014-04" db="EMBL/GenBank/DDBJ databases">
        <authorList>
            <consortium name="DOE Joint Genome Institute"/>
            <person name="Kuo A."/>
            <person name="Zuccaro A."/>
            <person name="Kohler A."/>
            <person name="Nagy L.G."/>
            <person name="Floudas D."/>
            <person name="Copeland A."/>
            <person name="Barry K.W."/>
            <person name="Cichocki N."/>
            <person name="Veneault-Fourrey C."/>
            <person name="LaButti K."/>
            <person name="Lindquist E.A."/>
            <person name="Lipzen A."/>
            <person name="Lundell T."/>
            <person name="Morin E."/>
            <person name="Murat C."/>
            <person name="Sun H."/>
            <person name="Tunlid A."/>
            <person name="Henrissat B."/>
            <person name="Grigoriev I.V."/>
            <person name="Hibbett D.S."/>
            <person name="Martin F."/>
            <person name="Nordberg H.P."/>
            <person name="Cantor M.N."/>
            <person name="Hua S.X."/>
        </authorList>
    </citation>
    <scope>NUCLEOTIDE SEQUENCE [LARGE SCALE GENOMIC DNA]</scope>
    <source>
        <strain evidence="1 2">MAFF 305830</strain>
    </source>
</reference>
<proteinExistence type="predicted"/>
<evidence type="ECO:0000313" key="1">
    <source>
        <dbReference type="EMBL" id="KIM25172.1"/>
    </source>
</evidence>
<gene>
    <name evidence="1" type="ORF">M408DRAFT_220826</name>
</gene>
<dbReference type="AlphaFoldDB" id="A0A0C2X7E1"/>
<name>A0A0C2X7E1_SERVB</name>
<keyword evidence="2" id="KW-1185">Reference proteome</keyword>
<accession>A0A0C2X7E1</accession>
<organism evidence="1 2">
    <name type="scientific">Serendipita vermifera MAFF 305830</name>
    <dbReference type="NCBI Taxonomy" id="933852"/>
    <lineage>
        <taxon>Eukaryota</taxon>
        <taxon>Fungi</taxon>
        <taxon>Dikarya</taxon>
        <taxon>Basidiomycota</taxon>
        <taxon>Agaricomycotina</taxon>
        <taxon>Agaricomycetes</taxon>
        <taxon>Sebacinales</taxon>
        <taxon>Serendipitaceae</taxon>
        <taxon>Serendipita</taxon>
    </lineage>
</organism>
<dbReference type="Proteomes" id="UP000054097">
    <property type="component" value="Unassembled WGS sequence"/>
</dbReference>
<evidence type="ECO:0000313" key="2">
    <source>
        <dbReference type="Proteomes" id="UP000054097"/>
    </source>
</evidence>